<sequence>MDNEEKKDELQVKPVKKERYSKVEQQQMITFICQMIDECENLEDLFILNLGCWHSFCTATGSKRTPTSLLCHFSKYLLPQLPDQNLSEVKMNCLYEGLNLPVTGDERQKLERKYCISIELDDRKRILD</sequence>
<evidence type="ECO:0000313" key="2">
    <source>
        <dbReference type="WBParaSite" id="Csp11.Scaffold629.g15822.t1"/>
    </source>
</evidence>
<keyword evidence="1" id="KW-1185">Reference proteome</keyword>
<protein>
    <submittedName>
        <fullName evidence="2">Uncharacterized protein</fullName>
    </submittedName>
</protein>
<dbReference type="WBParaSite" id="Csp11.Scaffold629.g15822.t1">
    <property type="protein sequence ID" value="Csp11.Scaffold629.g15822.t1"/>
    <property type="gene ID" value="Csp11.Scaffold629.g15822"/>
</dbReference>
<organism evidence="1 2">
    <name type="scientific">Caenorhabditis tropicalis</name>
    <dbReference type="NCBI Taxonomy" id="1561998"/>
    <lineage>
        <taxon>Eukaryota</taxon>
        <taxon>Metazoa</taxon>
        <taxon>Ecdysozoa</taxon>
        <taxon>Nematoda</taxon>
        <taxon>Chromadorea</taxon>
        <taxon>Rhabditida</taxon>
        <taxon>Rhabditina</taxon>
        <taxon>Rhabditomorpha</taxon>
        <taxon>Rhabditoidea</taxon>
        <taxon>Rhabditidae</taxon>
        <taxon>Peloderinae</taxon>
        <taxon>Caenorhabditis</taxon>
    </lineage>
</organism>
<reference evidence="2" key="1">
    <citation type="submission" date="2016-11" db="UniProtKB">
        <authorList>
            <consortium name="WormBaseParasite"/>
        </authorList>
    </citation>
    <scope>IDENTIFICATION</scope>
</reference>
<dbReference type="AlphaFoldDB" id="A0A1I7U849"/>
<dbReference type="Proteomes" id="UP000095282">
    <property type="component" value="Unplaced"/>
</dbReference>
<accession>A0A1I7U849</accession>
<proteinExistence type="predicted"/>
<evidence type="ECO:0000313" key="1">
    <source>
        <dbReference type="Proteomes" id="UP000095282"/>
    </source>
</evidence>
<name>A0A1I7U849_9PELO</name>